<reference evidence="8" key="1">
    <citation type="submission" date="2016-06" db="EMBL/GenBank/DDBJ databases">
        <authorList>
            <person name="Sutton G."/>
            <person name="Brinkac L."/>
            <person name="Sanka R."/>
            <person name="Adams M."/>
            <person name="Lau E."/>
            <person name="Mehaffy C."/>
            <person name="Tameris M."/>
            <person name="Hatherill M."/>
            <person name="Hanekom W."/>
            <person name="Mahomed H."/>
            <person name="Mcshane H."/>
        </authorList>
    </citation>
    <scope>NUCLEOTIDE SEQUENCE [LARGE SCALE GENOMIC DNA]</scope>
    <source>
        <strain evidence="8">852002-10433_SCH5171157</strain>
    </source>
</reference>
<dbReference type="InterPro" id="IPR050707">
    <property type="entry name" value="HTH_MetabolicPath_Reg"/>
</dbReference>
<dbReference type="Gene3D" id="3.30.450.40">
    <property type="match status" value="1"/>
</dbReference>
<dbReference type="GO" id="GO:0003700">
    <property type="term" value="F:DNA-binding transcription factor activity"/>
    <property type="evidence" value="ECO:0007669"/>
    <property type="project" value="TreeGrafter"/>
</dbReference>
<dbReference type="InterPro" id="IPR014757">
    <property type="entry name" value="Tscrpt_reg_IclR_C"/>
</dbReference>
<dbReference type="SMART" id="SM00346">
    <property type="entry name" value="HTH_ICLR"/>
    <property type="match status" value="1"/>
</dbReference>
<dbReference type="PROSITE" id="PS51077">
    <property type="entry name" value="HTH_ICLR"/>
    <property type="match status" value="1"/>
</dbReference>
<feature type="compositionally biased region" description="Polar residues" evidence="4">
    <location>
        <begin position="274"/>
        <end position="283"/>
    </location>
</feature>
<feature type="domain" description="HTH iclR-type" evidence="5">
    <location>
        <begin position="37"/>
        <end position="97"/>
    </location>
</feature>
<comment type="caution">
    <text evidence="7">The sequence shown here is derived from an EMBL/GenBank/DDBJ whole genome shotgun (WGS) entry which is preliminary data.</text>
</comment>
<dbReference type="PROSITE" id="PS51078">
    <property type="entry name" value="ICLR_ED"/>
    <property type="match status" value="1"/>
</dbReference>
<dbReference type="SUPFAM" id="SSF55781">
    <property type="entry name" value="GAF domain-like"/>
    <property type="match status" value="1"/>
</dbReference>
<dbReference type="InterPro" id="IPR005471">
    <property type="entry name" value="Tscrpt_reg_IclR_N"/>
</dbReference>
<organism evidence="7 8">
    <name type="scientific">Mycolicibacterium peregrinum</name>
    <name type="common">Mycobacterium peregrinum</name>
    <dbReference type="NCBI Taxonomy" id="43304"/>
    <lineage>
        <taxon>Bacteria</taxon>
        <taxon>Bacillati</taxon>
        <taxon>Actinomycetota</taxon>
        <taxon>Actinomycetes</taxon>
        <taxon>Mycobacteriales</taxon>
        <taxon>Mycobacteriaceae</taxon>
        <taxon>Mycolicibacterium</taxon>
    </lineage>
</organism>
<protein>
    <submittedName>
        <fullName evidence="7">IclR family transcriptional regulator</fullName>
    </submittedName>
</protein>
<keyword evidence="1" id="KW-0805">Transcription regulation</keyword>
<keyword evidence="3" id="KW-0804">Transcription</keyword>
<evidence type="ECO:0000256" key="3">
    <source>
        <dbReference type="ARBA" id="ARBA00023163"/>
    </source>
</evidence>
<evidence type="ECO:0000313" key="7">
    <source>
        <dbReference type="EMBL" id="OBB88364.1"/>
    </source>
</evidence>
<sequence length="312" mass="33059">MSEIVGDSVIDVLGGAVPASTRNATARPRADSGDAAVSMVDRVALILNSFDEPGKHLRLDQIAARTGLPRSSVHRILKQLHSAGLLQHRPDGYSLAASPLPVTRMIDHSQLRSVASPTLSRLHADTGLVVHLGVLFGGDVIYLDKVAGRNSAVVPTRVAGHTPAHASALGKTMLAELPAEEVDAVLGPRLTRSTRSTISDLETLHRELARIRSRHGLAYDNEELAIGLTSVAAPLRSADGEVAGLSLTGAVPLHRLQRTAPFVIRAARHISAQLGSQQTSARDSTSPATSQTQATDNMLSRVLRTLTSDAWV</sequence>
<feature type="compositionally biased region" description="Low complexity" evidence="4">
    <location>
        <begin position="284"/>
        <end position="295"/>
    </location>
</feature>
<dbReference type="Pfam" id="PF09339">
    <property type="entry name" value="HTH_IclR"/>
    <property type="match status" value="1"/>
</dbReference>
<evidence type="ECO:0000259" key="6">
    <source>
        <dbReference type="PROSITE" id="PS51078"/>
    </source>
</evidence>
<dbReference type="Gene3D" id="1.10.10.10">
    <property type="entry name" value="Winged helix-like DNA-binding domain superfamily/Winged helix DNA-binding domain"/>
    <property type="match status" value="1"/>
</dbReference>
<dbReference type="InterPro" id="IPR036390">
    <property type="entry name" value="WH_DNA-bd_sf"/>
</dbReference>
<accession>A0A1A0VYU2</accession>
<feature type="domain" description="IclR-ED" evidence="6">
    <location>
        <begin position="91"/>
        <end position="276"/>
    </location>
</feature>
<feature type="region of interest" description="Disordered" evidence="4">
    <location>
        <begin position="274"/>
        <end position="297"/>
    </location>
</feature>
<dbReference type="PANTHER" id="PTHR30136:SF24">
    <property type="entry name" value="HTH-TYPE TRANSCRIPTIONAL REPRESSOR ALLR"/>
    <property type="match status" value="1"/>
</dbReference>
<dbReference type="GO" id="GO:0045892">
    <property type="term" value="P:negative regulation of DNA-templated transcription"/>
    <property type="evidence" value="ECO:0007669"/>
    <property type="project" value="TreeGrafter"/>
</dbReference>
<dbReference type="PANTHER" id="PTHR30136">
    <property type="entry name" value="HELIX-TURN-HELIX TRANSCRIPTIONAL REGULATOR, ICLR FAMILY"/>
    <property type="match status" value="1"/>
</dbReference>
<dbReference type="SUPFAM" id="SSF46785">
    <property type="entry name" value="Winged helix' DNA-binding domain"/>
    <property type="match status" value="1"/>
</dbReference>
<dbReference type="Pfam" id="PF01614">
    <property type="entry name" value="IclR_C"/>
    <property type="match status" value="1"/>
</dbReference>
<dbReference type="Proteomes" id="UP000094008">
    <property type="component" value="Unassembled WGS sequence"/>
</dbReference>
<evidence type="ECO:0000259" key="5">
    <source>
        <dbReference type="PROSITE" id="PS51077"/>
    </source>
</evidence>
<evidence type="ECO:0000256" key="1">
    <source>
        <dbReference type="ARBA" id="ARBA00023015"/>
    </source>
</evidence>
<dbReference type="InterPro" id="IPR029016">
    <property type="entry name" value="GAF-like_dom_sf"/>
</dbReference>
<evidence type="ECO:0000313" key="8">
    <source>
        <dbReference type="Proteomes" id="UP000094008"/>
    </source>
</evidence>
<dbReference type="EMBL" id="LZSY01000116">
    <property type="protein sequence ID" value="OBB88364.1"/>
    <property type="molecule type" value="Genomic_DNA"/>
</dbReference>
<name>A0A1A0VYU2_MYCPR</name>
<evidence type="ECO:0000256" key="4">
    <source>
        <dbReference type="SAM" id="MobiDB-lite"/>
    </source>
</evidence>
<proteinExistence type="predicted"/>
<dbReference type="InterPro" id="IPR036388">
    <property type="entry name" value="WH-like_DNA-bd_sf"/>
</dbReference>
<evidence type="ECO:0000256" key="2">
    <source>
        <dbReference type="ARBA" id="ARBA00023125"/>
    </source>
</evidence>
<dbReference type="GO" id="GO:0003677">
    <property type="term" value="F:DNA binding"/>
    <property type="evidence" value="ECO:0007669"/>
    <property type="project" value="UniProtKB-KW"/>
</dbReference>
<keyword evidence="2" id="KW-0238">DNA-binding</keyword>
<dbReference type="AlphaFoldDB" id="A0A1A0VYU2"/>
<gene>
    <name evidence="7" type="ORF">A5779_31250</name>
</gene>